<dbReference type="Proteomes" id="UP001138997">
    <property type="component" value="Unassembled WGS sequence"/>
</dbReference>
<evidence type="ECO:0000313" key="3">
    <source>
        <dbReference type="Proteomes" id="UP001138997"/>
    </source>
</evidence>
<keyword evidence="1" id="KW-0812">Transmembrane</keyword>
<organism evidence="2 3">
    <name type="scientific">Kineosporia babensis</name>
    <dbReference type="NCBI Taxonomy" id="499548"/>
    <lineage>
        <taxon>Bacteria</taxon>
        <taxon>Bacillati</taxon>
        <taxon>Actinomycetota</taxon>
        <taxon>Actinomycetes</taxon>
        <taxon>Kineosporiales</taxon>
        <taxon>Kineosporiaceae</taxon>
        <taxon>Kineosporia</taxon>
    </lineage>
</organism>
<comment type="caution">
    <text evidence="2">The sequence shown here is derived from an EMBL/GenBank/DDBJ whole genome shotgun (WGS) entry which is preliminary data.</text>
</comment>
<keyword evidence="3" id="KW-1185">Reference proteome</keyword>
<dbReference type="AlphaFoldDB" id="A0A9X1NJS2"/>
<sequence length="167" mass="19347">MDAEIIAVGISLLALAITVWLAFKQLSSERAAHHLGIVSDLLDDFRSSQFHDDHRFLAEELPRTYSPELGVAGLPEEVRERFYRVLYFYQKVALLTALGILSDRRFVQLLHQRMAWVWSGVKPHVEIERTRDLNGERLLRGVQDLVESSEGLPVDPLERDLFRRLRR</sequence>
<name>A0A9X1NJS2_9ACTN</name>
<keyword evidence="1" id="KW-1133">Transmembrane helix</keyword>
<dbReference type="EMBL" id="JAJOMB010000018">
    <property type="protein sequence ID" value="MCD5314854.1"/>
    <property type="molecule type" value="Genomic_DNA"/>
</dbReference>
<feature type="transmembrane region" description="Helical" evidence="1">
    <location>
        <begin position="6"/>
        <end position="23"/>
    </location>
</feature>
<proteinExistence type="predicted"/>
<reference evidence="2" key="1">
    <citation type="submission" date="2021-11" db="EMBL/GenBank/DDBJ databases">
        <title>Streptomyces corallinus and Kineosporia corallina sp. nov., two new coral-derived marine actinobacteria.</title>
        <authorList>
            <person name="Buangrab K."/>
            <person name="Sutthacheep M."/>
            <person name="Yeemin T."/>
            <person name="Harunari E."/>
            <person name="Igarashi Y."/>
            <person name="Sripreechasak P."/>
            <person name="Kanchanasin P."/>
            <person name="Tanasupawat S."/>
            <person name="Phongsopitanun W."/>
        </authorList>
    </citation>
    <scope>NUCLEOTIDE SEQUENCE</scope>
    <source>
        <strain evidence="2">JCM 31032</strain>
    </source>
</reference>
<gene>
    <name evidence="2" type="ORF">LR394_28525</name>
</gene>
<evidence type="ECO:0000313" key="2">
    <source>
        <dbReference type="EMBL" id="MCD5314854.1"/>
    </source>
</evidence>
<evidence type="ECO:0000256" key="1">
    <source>
        <dbReference type="SAM" id="Phobius"/>
    </source>
</evidence>
<protein>
    <recommendedName>
        <fullName evidence="4">DUF4760 domain-containing protein</fullName>
    </recommendedName>
</protein>
<dbReference type="RefSeq" id="WP_231447657.1">
    <property type="nucleotide sequence ID" value="NZ_JAJOMB010000018.1"/>
</dbReference>
<keyword evidence="1" id="KW-0472">Membrane</keyword>
<accession>A0A9X1NJS2</accession>
<evidence type="ECO:0008006" key="4">
    <source>
        <dbReference type="Google" id="ProtNLM"/>
    </source>
</evidence>